<dbReference type="Gene3D" id="3.40.50.10810">
    <property type="entry name" value="Tandem AAA-ATPase domain"/>
    <property type="match status" value="1"/>
</dbReference>
<dbReference type="SMART" id="SM00490">
    <property type="entry name" value="HELICc"/>
    <property type="match status" value="1"/>
</dbReference>
<dbReference type="Gene3D" id="3.40.50.300">
    <property type="entry name" value="P-loop containing nucleotide triphosphate hydrolases"/>
    <property type="match status" value="1"/>
</dbReference>
<dbReference type="InterPro" id="IPR027417">
    <property type="entry name" value="P-loop_NTPase"/>
</dbReference>
<dbReference type="Pfam" id="PF00176">
    <property type="entry name" value="SNF2-rel_dom"/>
    <property type="match status" value="1"/>
</dbReference>
<evidence type="ECO:0000259" key="3">
    <source>
        <dbReference type="PROSITE" id="PS50966"/>
    </source>
</evidence>
<sequence>MELYLQADVVRVGLQQQAEGRWALAGEVQGSSPDPYEVSVQLVLAPNGQVKQWSGDCSCPVGADCKHAVALTLEAAHRDPAQGPSSTRAADALKTMQERKEALARAEAEARLVHWLQEWDRALGGAVPQEPVARPGRPECYLYLVSTVGRARTSVPQLQLEAVVSYPKLTGGWAKPQQIRTQPAPGQAVYDRASDADRQVLQLLRAMPRSVGYYSAYSVAPIGVLEGAVGLLALEQAAATGRLFVDAGGSTVGESLRWGDPLPIAWAWQASTPAQGGEAVWGLRASLPGDTAVLCDNHPPLYLDAVQGVCGPVHAEGLSPAQVAMLLKAPALGAAALQKHHAEVVRRIGGVLPLPPALGPLTQVRGVKPVARLHLAPSSPNQVAEMGLITAHLRFDYQGHVGWWAGQELAVLVSGADGGQVLLQRDAVAERHAVERLEGLGLLATDDGLFGIPGERAQDDWMHWADNGFAGLRDAGFDVTLDAALHGWVQHADRLDVVLQPEGDDATTSPWFALSLGMEINGVRHNILPWLPDLIAAAAAQPLDPATGLPQLPGHVYMPSLTGAGFVRLPTDTLRPWMAALLDLAGDRARDFNADRLKLSRLDALRTSAALGEGAVWQGAGALRDMLAQLRGATALPEVPLPASVCATLRPYQQQGLNWLQFLRAHGLAGVLADDMGLGKTLQTLAHIQVEKHAGRLTCPALVIAPVSLMGNWQREAARFCPGLRCLVLHGADRHEVADEVTEHDLVIAPYSLLQRDRDRWLAHQWHLVVLDEAQNIKNASSQAAQVVSELQARHRLCLSGTPMENHLGEVWSLFHFLMPGFLGSQTRFKEVFRTPIEKQGDSARMAQLRARITPFMLRRTKALVAGELPPKVESVMPVELTGAQADLYETIRLGMEKTVREALQSKGLAPSQITILDALLKLRQVCCHPQLVPLDAAKAVETSAKLDHLMTLLPEMLAEGRRILLFSQFTSMLRLIETELKKRDLPWVKLTGQSQRRDAIIEQFTSGQVPLFLISLKAGGVGLNLPQADTVIHFDPWWNPAVENQATDRAHRMGQTQSVWVIKLVAQGTIEERILALQERKAQLAGSLYSGAAARKEPLFTESDLAELLQPLSLS</sequence>
<feature type="domain" description="SWIM-type" evidence="3">
    <location>
        <begin position="36"/>
        <end position="76"/>
    </location>
</feature>
<dbReference type="CDD" id="cd18793">
    <property type="entry name" value="SF2_C_SNF"/>
    <property type="match status" value="1"/>
</dbReference>
<dbReference type="PROSITE" id="PS50966">
    <property type="entry name" value="ZF_SWIM"/>
    <property type="match status" value="1"/>
</dbReference>
<keyword evidence="1" id="KW-0378">Hydrolase</keyword>
<dbReference type="PROSITE" id="PS51192">
    <property type="entry name" value="HELICASE_ATP_BIND_1"/>
    <property type="match status" value="1"/>
</dbReference>
<name>A0A561XEZ7_ACIDE</name>
<evidence type="ECO:0000313" key="6">
    <source>
        <dbReference type="EMBL" id="TWG34698.1"/>
    </source>
</evidence>
<dbReference type="GO" id="GO:0005524">
    <property type="term" value="F:ATP binding"/>
    <property type="evidence" value="ECO:0007669"/>
    <property type="project" value="InterPro"/>
</dbReference>
<gene>
    <name evidence="6" type="ORF">ATF69_3703</name>
</gene>
<proteinExistence type="predicted"/>
<dbReference type="Pfam" id="PF00271">
    <property type="entry name" value="Helicase_C"/>
    <property type="match status" value="1"/>
</dbReference>
<dbReference type="GO" id="GO:0008270">
    <property type="term" value="F:zinc ion binding"/>
    <property type="evidence" value="ECO:0007669"/>
    <property type="project" value="UniProtKB-KW"/>
</dbReference>
<evidence type="ECO:0000313" key="7">
    <source>
        <dbReference type="Proteomes" id="UP000321485"/>
    </source>
</evidence>
<keyword evidence="2" id="KW-0479">Metal-binding</keyword>
<dbReference type="InterPro" id="IPR049730">
    <property type="entry name" value="SNF2/RAD54-like_C"/>
</dbReference>
<dbReference type="InterPro" id="IPR007527">
    <property type="entry name" value="Znf_SWIM"/>
</dbReference>
<dbReference type="SUPFAM" id="SSF52540">
    <property type="entry name" value="P-loop containing nucleoside triphosphate hydrolases"/>
    <property type="match status" value="2"/>
</dbReference>
<dbReference type="SMART" id="SM00487">
    <property type="entry name" value="DEXDc"/>
    <property type="match status" value="1"/>
</dbReference>
<feature type="domain" description="Helicase C-terminal" evidence="5">
    <location>
        <begin position="946"/>
        <end position="1107"/>
    </location>
</feature>
<evidence type="ECO:0000259" key="4">
    <source>
        <dbReference type="PROSITE" id="PS51192"/>
    </source>
</evidence>
<accession>A0A561XEZ7</accession>
<evidence type="ECO:0000256" key="1">
    <source>
        <dbReference type="ARBA" id="ARBA00022801"/>
    </source>
</evidence>
<protein>
    <submittedName>
        <fullName evidence="6">SWIM zinc finger protein</fullName>
    </submittedName>
</protein>
<reference evidence="6 7" key="1">
    <citation type="journal article" date="2015" name="Stand. Genomic Sci.">
        <title>Genomic Encyclopedia of Bacterial and Archaeal Type Strains, Phase III: the genomes of soil and plant-associated and newly described type strains.</title>
        <authorList>
            <person name="Whitman W.B."/>
            <person name="Woyke T."/>
            <person name="Klenk H.P."/>
            <person name="Zhou Y."/>
            <person name="Lilburn T.G."/>
            <person name="Beck B.J."/>
            <person name="De Vos P."/>
            <person name="Vandamme P."/>
            <person name="Eisen J.A."/>
            <person name="Garrity G."/>
            <person name="Hugenholtz P."/>
            <person name="Kyrpides N.C."/>
        </authorList>
    </citation>
    <scope>NUCLEOTIDE SEQUENCE [LARGE SCALE GENOMIC DNA]</scope>
    <source>
        <strain evidence="6 7">DSM 64</strain>
    </source>
</reference>
<dbReference type="InterPro" id="IPR014001">
    <property type="entry name" value="Helicase_ATP-bd"/>
</dbReference>
<dbReference type="CDD" id="cd18012">
    <property type="entry name" value="DEXQc_arch_SWI2_SNF2"/>
    <property type="match status" value="1"/>
</dbReference>
<evidence type="ECO:0000259" key="5">
    <source>
        <dbReference type="PROSITE" id="PS51194"/>
    </source>
</evidence>
<dbReference type="GO" id="GO:0016787">
    <property type="term" value="F:hydrolase activity"/>
    <property type="evidence" value="ECO:0007669"/>
    <property type="project" value="UniProtKB-KW"/>
</dbReference>
<evidence type="ECO:0000256" key="2">
    <source>
        <dbReference type="PROSITE-ProRule" id="PRU00325"/>
    </source>
</evidence>
<dbReference type="InterPro" id="IPR001650">
    <property type="entry name" value="Helicase_C-like"/>
</dbReference>
<comment type="caution">
    <text evidence="6">The sequence shown here is derived from an EMBL/GenBank/DDBJ whole genome shotgun (WGS) entry which is preliminary data.</text>
</comment>
<dbReference type="PANTHER" id="PTHR10799">
    <property type="entry name" value="SNF2/RAD54 HELICASE FAMILY"/>
    <property type="match status" value="1"/>
</dbReference>
<feature type="domain" description="Helicase ATP-binding" evidence="4">
    <location>
        <begin position="661"/>
        <end position="821"/>
    </location>
</feature>
<dbReference type="GO" id="GO:0004386">
    <property type="term" value="F:helicase activity"/>
    <property type="evidence" value="ECO:0007669"/>
    <property type="project" value="UniProtKB-KW"/>
</dbReference>
<dbReference type="InterPro" id="IPR038718">
    <property type="entry name" value="SNF2-like_sf"/>
</dbReference>
<dbReference type="AlphaFoldDB" id="A0A561XEZ7"/>
<dbReference type="EMBL" id="VJWE01000016">
    <property type="protein sequence ID" value="TWG34698.1"/>
    <property type="molecule type" value="Genomic_DNA"/>
</dbReference>
<keyword evidence="2" id="KW-0863">Zinc-finger</keyword>
<dbReference type="PROSITE" id="PS51194">
    <property type="entry name" value="HELICASE_CTER"/>
    <property type="match status" value="1"/>
</dbReference>
<organism evidence="6 7">
    <name type="scientific">Acidovorax delafieldii</name>
    <name type="common">Pseudomonas delafieldii</name>
    <dbReference type="NCBI Taxonomy" id="47920"/>
    <lineage>
        <taxon>Bacteria</taxon>
        <taxon>Pseudomonadati</taxon>
        <taxon>Pseudomonadota</taxon>
        <taxon>Betaproteobacteria</taxon>
        <taxon>Burkholderiales</taxon>
        <taxon>Comamonadaceae</taxon>
        <taxon>Acidovorax</taxon>
    </lineage>
</organism>
<dbReference type="Proteomes" id="UP000321485">
    <property type="component" value="Unassembled WGS sequence"/>
</dbReference>
<keyword evidence="2" id="KW-0862">Zinc</keyword>
<dbReference type="InterPro" id="IPR000330">
    <property type="entry name" value="SNF2_N"/>
</dbReference>